<evidence type="ECO:0000313" key="1">
    <source>
        <dbReference type="EMBL" id="TXJ11618.1"/>
    </source>
</evidence>
<reference evidence="1 2" key="1">
    <citation type="journal article" date="1992" name="Lakartidningen">
        <title>[Penicillin V and not amoxicillin is the first choice preparation in acute otitis].</title>
        <authorList>
            <person name="Kamme C."/>
            <person name="Lundgren K."/>
            <person name="Prellner K."/>
        </authorList>
    </citation>
    <scope>NUCLEOTIDE SEQUENCE [LARGE SCALE GENOMIC DNA]</scope>
    <source>
        <strain evidence="1 2">W1</strain>
    </source>
</reference>
<name>A0A5C8CF98_9SPIR</name>
<protein>
    <submittedName>
        <fullName evidence="1">Uncharacterized protein</fullName>
    </submittedName>
</protein>
<dbReference type="AlphaFoldDB" id="A0A5C8CF98"/>
<accession>A0A5C8CF98</accession>
<evidence type="ECO:0000313" key="2">
    <source>
        <dbReference type="Proteomes" id="UP000325116"/>
    </source>
</evidence>
<organism evidence="1 2">
    <name type="scientific">Brachyspira aalborgi</name>
    <dbReference type="NCBI Taxonomy" id="29522"/>
    <lineage>
        <taxon>Bacteria</taxon>
        <taxon>Pseudomonadati</taxon>
        <taxon>Spirochaetota</taxon>
        <taxon>Spirochaetia</taxon>
        <taxon>Brachyspirales</taxon>
        <taxon>Brachyspiraceae</taxon>
        <taxon>Brachyspira</taxon>
    </lineage>
</organism>
<sequence>MHKFLFIIFFILILSCSNSKNKDNSNNKVEIILSNKDSKDSMEIKKYDENVIKELAVNSLKEFLSLPYSAEGVWKAYEKFYSSAYKEILNKSRNIKNADDYVLSEPSLDFEFETTIDKVYSVKLEGKKVYIEVDSSVYDRVNDSHSKARQTFIMEYEDGKWVISR</sequence>
<proteinExistence type="predicted"/>
<dbReference type="Proteomes" id="UP000325116">
    <property type="component" value="Unassembled WGS sequence"/>
</dbReference>
<gene>
    <name evidence="1" type="ORF">EPJ80_07830</name>
</gene>
<comment type="caution">
    <text evidence="1">The sequence shown here is derived from an EMBL/GenBank/DDBJ whole genome shotgun (WGS) entry which is preliminary data.</text>
</comment>
<dbReference type="PROSITE" id="PS51257">
    <property type="entry name" value="PROKAR_LIPOPROTEIN"/>
    <property type="match status" value="1"/>
</dbReference>
<dbReference type="EMBL" id="SAXT01000005">
    <property type="protein sequence ID" value="TXJ11618.1"/>
    <property type="molecule type" value="Genomic_DNA"/>
</dbReference>
<dbReference type="RefSeq" id="WP_147758552.1">
    <property type="nucleotide sequence ID" value="NZ_CATXRK010000047.1"/>
</dbReference>